<gene>
    <name evidence="2" type="ORF">KDN34_11050</name>
</gene>
<dbReference type="EMBL" id="CP073587">
    <property type="protein sequence ID" value="QUN04786.1"/>
    <property type="molecule type" value="Genomic_DNA"/>
</dbReference>
<keyword evidence="1" id="KW-0732">Signal</keyword>
<dbReference type="RefSeq" id="WP_212593839.1">
    <property type="nucleotide sequence ID" value="NZ_CP073587.1"/>
</dbReference>
<proteinExistence type="predicted"/>
<evidence type="ECO:0000256" key="1">
    <source>
        <dbReference type="SAM" id="SignalP"/>
    </source>
</evidence>
<name>A0ABX7YR58_9GAMM</name>
<reference evidence="2 3" key="1">
    <citation type="submission" date="2021-04" db="EMBL/GenBank/DDBJ databases">
        <title>Novel species identification of genus Shewanella.</title>
        <authorList>
            <person name="Liu G."/>
        </authorList>
    </citation>
    <scope>NUCLEOTIDE SEQUENCE [LARGE SCALE GENOMIC DNA]</scope>
    <source>
        <strain evidence="2 3">FJAT-54481</strain>
    </source>
</reference>
<keyword evidence="3" id="KW-1185">Reference proteome</keyword>
<evidence type="ECO:0008006" key="4">
    <source>
        <dbReference type="Google" id="ProtNLM"/>
    </source>
</evidence>
<evidence type="ECO:0000313" key="2">
    <source>
        <dbReference type="EMBL" id="QUN04786.1"/>
    </source>
</evidence>
<accession>A0ABX7YR58</accession>
<evidence type="ECO:0000313" key="3">
    <source>
        <dbReference type="Proteomes" id="UP000679575"/>
    </source>
</evidence>
<dbReference type="Proteomes" id="UP000679575">
    <property type="component" value="Chromosome"/>
</dbReference>
<feature type="chain" id="PRO_5046484459" description="Lipoprotein" evidence="1">
    <location>
        <begin position="22"/>
        <end position="138"/>
    </location>
</feature>
<protein>
    <recommendedName>
        <fullName evidence="4">Lipoprotein</fullName>
    </recommendedName>
</protein>
<feature type="signal peptide" evidence="1">
    <location>
        <begin position="1"/>
        <end position="21"/>
    </location>
</feature>
<sequence length="138" mass="15516">MKKLLLLTYLSLSITTFSAFADQPIKDLIDVAVPVNVDGTQFTLEEVQRAILTGCKARGWTPVLNGQNAIKASILVRSKHFAEISIPFSSNSYSIKYIRSEGLDYDPDELTIHRNYNKWVVMLSGSIQRQFGVRSQGY</sequence>
<organism evidence="2 3">
    <name type="scientific">Shewanella yunxiaonensis</name>
    <dbReference type="NCBI Taxonomy" id="2829809"/>
    <lineage>
        <taxon>Bacteria</taxon>
        <taxon>Pseudomonadati</taxon>
        <taxon>Pseudomonadota</taxon>
        <taxon>Gammaproteobacteria</taxon>
        <taxon>Alteromonadales</taxon>
        <taxon>Shewanellaceae</taxon>
        <taxon>Shewanella</taxon>
    </lineage>
</organism>